<dbReference type="Proteomes" id="UP000234748">
    <property type="component" value="Unassembled WGS sequence"/>
</dbReference>
<name>A0A2N5M8X1_9BACI</name>
<dbReference type="RefSeq" id="WP_101640858.1">
    <property type="nucleotide sequence ID" value="NZ_PGUY01000017.1"/>
</dbReference>
<gene>
    <name evidence="1" type="ORF">CUU66_06470</name>
</gene>
<dbReference type="EMBL" id="PGUY01000017">
    <property type="protein sequence ID" value="PLT30792.1"/>
    <property type="molecule type" value="Genomic_DNA"/>
</dbReference>
<protein>
    <submittedName>
        <fullName evidence="1">Uncharacterized protein</fullName>
    </submittedName>
</protein>
<proteinExistence type="predicted"/>
<organism evidence="1 2">
    <name type="scientific">Peribacillus deserti</name>
    <dbReference type="NCBI Taxonomy" id="673318"/>
    <lineage>
        <taxon>Bacteria</taxon>
        <taxon>Bacillati</taxon>
        <taxon>Bacillota</taxon>
        <taxon>Bacilli</taxon>
        <taxon>Bacillales</taxon>
        <taxon>Bacillaceae</taxon>
        <taxon>Peribacillus</taxon>
    </lineage>
</organism>
<sequence length="104" mass="11638">MAAASLNEFISVLGQYADNHEIQIAIKHHAVFNVFTIPNFRLNSGKTVLMISSVDSRSNFQLTIEEIVHIEDVYHHEPKQWRSVAFVITCKSGVEIGINILTGS</sequence>
<accession>A0A2N5M8X1</accession>
<dbReference type="AlphaFoldDB" id="A0A2N5M8X1"/>
<evidence type="ECO:0000313" key="2">
    <source>
        <dbReference type="Proteomes" id="UP000234748"/>
    </source>
</evidence>
<reference evidence="1 2" key="1">
    <citation type="submission" date="2017-11" db="EMBL/GenBank/DDBJ databases">
        <title>Comparitive Functional Genomics of Dry Heat Resistant strains isolated from the Viking Spacecraft.</title>
        <authorList>
            <person name="Seuylemezian A."/>
            <person name="Cooper K."/>
            <person name="Vaishampayan P."/>
        </authorList>
    </citation>
    <scope>NUCLEOTIDE SEQUENCE [LARGE SCALE GENOMIC DNA]</scope>
    <source>
        <strain evidence="1 2">V1-29</strain>
    </source>
</reference>
<evidence type="ECO:0000313" key="1">
    <source>
        <dbReference type="EMBL" id="PLT30792.1"/>
    </source>
</evidence>
<keyword evidence="2" id="KW-1185">Reference proteome</keyword>
<comment type="caution">
    <text evidence="1">The sequence shown here is derived from an EMBL/GenBank/DDBJ whole genome shotgun (WGS) entry which is preliminary data.</text>
</comment>